<comment type="cofactor">
    <cofactor evidence="1">
        <name>pyridoxal 5'-phosphate</name>
        <dbReference type="ChEBI" id="CHEBI:597326"/>
    </cofactor>
</comment>
<dbReference type="OrthoDB" id="3224382at2"/>
<dbReference type="InterPro" id="IPR015421">
    <property type="entry name" value="PyrdxlP-dep_Trfase_major"/>
</dbReference>
<evidence type="ECO:0000256" key="5">
    <source>
        <dbReference type="ARBA" id="ARBA00037974"/>
    </source>
</evidence>
<sequence>MQFSNLDTLRTRGTRKWTQFDDDVIPMFVAESDFPTAPAIKQAIIDACEREMFGYTPAPHAHHLGKAVADFYDWRYGWRPDAAKIFPVADVVRGVLLAIQYFTEGDVIVPVPAYFPFLPIAEAAGRNRIDISSSKGANGGLDMAEVEEAFKNGAGSIIVTNPFNPGGWMFASEELDQICDIARRYKGRVLVDEIHAPLTYGKRHVCAAANNPDVCITVTATSKAWNVAGLKCAQMIFTNDADVKTWNAINPVAKDGVGTLGIIAAEAAYESGRDHLDWQVEQLKTNRDWLVENLSTLIPGIRFEIPDATYLMFLDFKDTKLGVDKPAAYLLKHARVALSEGVDFGPGGEHRARLNFATSPEILKEATERIARAIEVL</sequence>
<dbReference type="InterPro" id="IPR004839">
    <property type="entry name" value="Aminotransferase_I/II_large"/>
</dbReference>
<dbReference type="KEGG" id="cgv:CGLAU_09495"/>
<feature type="domain" description="Aminotransferase class I/classII large" evidence="6">
    <location>
        <begin position="29"/>
        <end position="370"/>
    </location>
</feature>
<keyword evidence="4 7" id="KW-0456">Lyase</keyword>
<dbReference type="PANTHER" id="PTHR43525:SF2">
    <property type="entry name" value="CYSTATHIONINE BETA-LYASE-RELATED"/>
    <property type="match status" value="1"/>
</dbReference>
<evidence type="ECO:0000259" key="6">
    <source>
        <dbReference type="Pfam" id="PF00155"/>
    </source>
</evidence>
<reference evidence="7 8" key="1">
    <citation type="submission" date="2016-12" db="EMBL/GenBank/DDBJ databases">
        <authorList>
            <person name="Song W.-J."/>
            <person name="Kurnit D.M."/>
        </authorList>
    </citation>
    <scope>NUCLEOTIDE SEQUENCE [LARGE SCALE GENOMIC DNA]</scope>
    <source>
        <strain evidence="7 8">DSM 30827</strain>
    </source>
</reference>
<name>A0A1Q2HYI8_9CORY</name>
<dbReference type="InterPro" id="IPR051798">
    <property type="entry name" value="Class-II_PLP-Dep_Aminotrans"/>
</dbReference>
<dbReference type="GO" id="GO:0047804">
    <property type="term" value="F:cysteine-S-conjugate beta-lyase activity"/>
    <property type="evidence" value="ECO:0007669"/>
    <property type="project" value="UniProtKB-EC"/>
</dbReference>
<evidence type="ECO:0000256" key="1">
    <source>
        <dbReference type="ARBA" id="ARBA00001933"/>
    </source>
</evidence>
<dbReference type="InterPro" id="IPR015424">
    <property type="entry name" value="PyrdxlP-dep_Trfase"/>
</dbReference>
<dbReference type="GO" id="GO:0030170">
    <property type="term" value="F:pyridoxal phosphate binding"/>
    <property type="evidence" value="ECO:0007669"/>
    <property type="project" value="InterPro"/>
</dbReference>
<dbReference type="Pfam" id="PF00155">
    <property type="entry name" value="Aminotran_1_2"/>
    <property type="match status" value="1"/>
</dbReference>
<evidence type="ECO:0000256" key="4">
    <source>
        <dbReference type="ARBA" id="ARBA00023239"/>
    </source>
</evidence>
<dbReference type="EMBL" id="CP019688">
    <property type="protein sequence ID" value="AQQ15850.1"/>
    <property type="molecule type" value="Genomic_DNA"/>
</dbReference>
<evidence type="ECO:0000256" key="3">
    <source>
        <dbReference type="ARBA" id="ARBA00022898"/>
    </source>
</evidence>
<dbReference type="Gene3D" id="3.40.640.10">
    <property type="entry name" value="Type I PLP-dependent aspartate aminotransferase-like (Major domain)"/>
    <property type="match status" value="1"/>
</dbReference>
<dbReference type="EC" id="4.4.1.13" evidence="2"/>
<protein>
    <recommendedName>
        <fullName evidence="2">cysteine-S-conjugate beta-lyase</fullName>
        <ecNumber evidence="2">4.4.1.13</ecNumber>
    </recommendedName>
</protein>
<dbReference type="AlphaFoldDB" id="A0A1Q2HYI8"/>
<keyword evidence="8" id="KW-1185">Reference proteome</keyword>
<dbReference type="SUPFAM" id="SSF53383">
    <property type="entry name" value="PLP-dependent transferases"/>
    <property type="match status" value="1"/>
</dbReference>
<organism evidence="7 8">
    <name type="scientific">Corynebacterium glaucum</name>
    <dbReference type="NCBI Taxonomy" id="187491"/>
    <lineage>
        <taxon>Bacteria</taxon>
        <taxon>Bacillati</taxon>
        <taxon>Actinomycetota</taxon>
        <taxon>Actinomycetes</taxon>
        <taxon>Mycobacteriales</taxon>
        <taxon>Corynebacteriaceae</taxon>
        <taxon>Corynebacterium</taxon>
    </lineage>
</organism>
<gene>
    <name evidence="7" type="primary">patB2</name>
    <name evidence="7" type="ORF">CGLAU_09495</name>
</gene>
<dbReference type="Gene3D" id="3.90.1150.10">
    <property type="entry name" value="Aspartate Aminotransferase, domain 1"/>
    <property type="match status" value="1"/>
</dbReference>
<dbReference type="CDD" id="cd00609">
    <property type="entry name" value="AAT_like"/>
    <property type="match status" value="1"/>
</dbReference>
<evidence type="ECO:0000313" key="8">
    <source>
        <dbReference type="Proteomes" id="UP000217209"/>
    </source>
</evidence>
<keyword evidence="3" id="KW-0663">Pyridoxal phosphate</keyword>
<accession>A0A1Q2HYI8</accession>
<evidence type="ECO:0000313" key="7">
    <source>
        <dbReference type="EMBL" id="AQQ15850.1"/>
    </source>
</evidence>
<dbReference type="Proteomes" id="UP000217209">
    <property type="component" value="Chromosome"/>
</dbReference>
<dbReference type="InterPro" id="IPR015422">
    <property type="entry name" value="PyrdxlP-dep_Trfase_small"/>
</dbReference>
<comment type="similarity">
    <text evidence="5">Belongs to the class-II pyridoxal-phosphate-dependent aminotransferase family. MalY/PatB cystathionine beta-lyase subfamily.</text>
</comment>
<dbReference type="PANTHER" id="PTHR43525">
    <property type="entry name" value="PROTEIN MALY"/>
    <property type="match status" value="1"/>
</dbReference>
<dbReference type="RefSeq" id="WP_095660478.1">
    <property type="nucleotide sequence ID" value="NZ_CP019688.1"/>
</dbReference>
<proteinExistence type="inferred from homology"/>
<evidence type="ECO:0000256" key="2">
    <source>
        <dbReference type="ARBA" id="ARBA00012224"/>
    </source>
</evidence>